<dbReference type="PANTHER" id="PTHR48483">
    <property type="entry name" value="INTERLEUKIN-27 SUBUNIT BETA"/>
    <property type="match status" value="1"/>
</dbReference>
<dbReference type="RefSeq" id="XP_028293565.1">
    <property type="nucleotide sequence ID" value="XM_028437764.1"/>
</dbReference>
<feature type="chain" id="PRO_5034475147" description="Fibronectin type-III domain-containing protein" evidence="2">
    <location>
        <begin position="24"/>
        <end position="254"/>
    </location>
</feature>
<dbReference type="AlphaFoldDB" id="A0A8C5I0Y5"/>
<dbReference type="Proteomes" id="UP000694680">
    <property type="component" value="Chromosome 22"/>
</dbReference>
<dbReference type="PROSITE" id="PS50853">
    <property type="entry name" value="FN3"/>
    <property type="match status" value="1"/>
</dbReference>
<dbReference type="InterPro" id="IPR056621">
    <property type="entry name" value="FN3_IL27B_N"/>
</dbReference>
<dbReference type="GeneID" id="114456168"/>
<feature type="signal peptide" evidence="2">
    <location>
        <begin position="1"/>
        <end position="23"/>
    </location>
</feature>
<dbReference type="InterPro" id="IPR003961">
    <property type="entry name" value="FN3_dom"/>
</dbReference>
<reference evidence="4" key="1">
    <citation type="submission" date="2020-06" db="EMBL/GenBank/DDBJ databases">
        <authorList>
            <consortium name="Wellcome Sanger Institute Data Sharing"/>
        </authorList>
    </citation>
    <scope>NUCLEOTIDE SEQUENCE [LARGE SCALE GENOMIC DNA]</scope>
</reference>
<dbReference type="InterPro" id="IPR053073">
    <property type="entry name" value="IL11/IL27_subunit_beta"/>
</dbReference>
<comment type="similarity">
    <text evidence="1">Belongs to the type I cytokine receptor family. Type 3 subfamily.</text>
</comment>
<reference evidence="4" key="3">
    <citation type="submission" date="2025-09" db="UniProtKB">
        <authorList>
            <consortium name="Ensembl"/>
        </authorList>
    </citation>
    <scope>IDENTIFICATION</scope>
</reference>
<evidence type="ECO:0000256" key="2">
    <source>
        <dbReference type="SAM" id="SignalP"/>
    </source>
</evidence>
<keyword evidence="2" id="KW-0732">Signal</keyword>
<evidence type="ECO:0000313" key="4">
    <source>
        <dbReference type="Ensembl" id="ENSGWIP00000052926.1"/>
    </source>
</evidence>
<evidence type="ECO:0000259" key="3">
    <source>
        <dbReference type="PROSITE" id="PS50853"/>
    </source>
</evidence>
<accession>A0A8C5I0Y5</accession>
<dbReference type="Gene3D" id="2.60.40.10">
    <property type="entry name" value="Immunoglobulins"/>
    <property type="match status" value="2"/>
</dbReference>
<name>A0A8C5I0Y5_GOUWI</name>
<evidence type="ECO:0000313" key="5">
    <source>
        <dbReference type="Proteomes" id="UP000694680"/>
    </source>
</evidence>
<dbReference type="PANTHER" id="PTHR48483:SF2">
    <property type="entry name" value="INTERLEUKIN-27 SUBUNIT BETA"/>
    <property type="match status" value="1"/>
</dbReference>
<organism evidence="4 5">
    <name type="scientific">Gouania willdenowi</name>
    <name type="common">Blunt-snouted clingfish</name>
    <name type="synonym">Lepadogaster willdenowi</name>
    <dbReference type="NCBI Taxonomy" id="441366"/>
    <lineage>
        <taxon>Eukaryota</taxon>
        <taxon>Metazoa</taxon>
        <taxon>Chordata</taxon>
        <taxon>Craniata</taxon>
        <taxon>Vertebrata</taxon>
        <taxon>Euteleostomi</taxon>
        <taxon>Actinopterygii</taxon>
        <taxon>Neopterygii</taxon>
        <taxon>Teleostei</taxon>
        <taxon>Neoteleostei</taxon>
        <taxon>Acanthomorphata</taxon>
        <taxon>Ovalentaria</taxon>
        <taxon>Blenniimorphae</taxon>
        <taxon>Blenniiformes</taxon>
        <taxon>Gobiesocoidei</taxon>
        <taxon>Gobiesocidae</taxon>
        <taxon>Gobiesocinae</taxon>
        <taxon>Gouania</taxon>
    </lineage>
</organism>
<dbReference type="SMART" id="SM00060">
    <property type="entry name" value="FN3"/>
    <property type="match status" value="2"/>
</dbReference>
<sequence length="254" mass="27837">MAALLLTVFVALTFLTCVPGGEGLDLLRTSTTSGNASSAPAVLCRCSTYPNVTLCWWPEPPHSPPLHYVISYSERHKPGSVNMCTPSPPSSSSSSSSSSLSSSSAQQLWRCHLPSLKLYTDYIVNVTAVYPAGTSSHLTSFMLEDIVKPDPPEGVTVSHHHGRKFLVQWNPPPTWNNLDLFPLKYHVQYQWESRDGPRSVNLGPFENTSVELKALGLGRLYLFQVCAEDLLGLGQCSDWSSPAQLHTPHTTTQL</sequence>
<dbReference type="Pfam" id="PF24031">
    <property type="entry name" value="FN3_IL27B_N"/>
    <property type="match status" value="1"/>
</dbReference>
<dbReference type="SUPFAM" id="SSF49265">
    <property type="entry name" value="Fibronectin type III"/>
    <property type="match status" value="2"/>
</dbReference>
<reference evidence="4" key="2">
    <citation type="submission" date="2025-08" db="UniProtKB">
        <authorList>
            <consortium name="Ensembl"/>
        </authorList>
    </citation>
    <scope>IDENTIFICATION</scope>
</reference>
<dbReference type="Pfam" id="PF00041">
    <property type="entry name" value="fn3"/>
    <property type="match status" value="1"/>
</dbReference>
<dbReference type="CTD" id="10148"/>
<dbReference type="CDD" id="cd00063">
    <property type="entry name" value="FN3"/>
    <property type="match status" value="2"/>
</dbReference>
<dbReference type="Ensembl" id="ENSGWIT00000057095.1">
    <property type="protein sequence ID" value="ENSGWIP00000052926.1"/>
    <property type="gene ID" value="ENSGWIG00000025493.1"/>
</dbReference>
<keyword evidence="5" id="KW-1185">Reference proteome</keyword>
<feature type="domain" description="Fibronectin type-III" evidence="3">
    <location>
        <begin position="151"/>
        <end position="250"/>
    </location>
</feature>
<dbReference type="InterPro" id="IPR036116">
    <property type="entry name" value="FN3_sf"/>
</dbReference>
<proteinExistence type="inferred from homology"/>
<protein>
    <recommendedName>
        <fullName evidence="3">Fibronectin type-III domain-containing protein</fullName>
    </recommendedName>
</protein>
<gene>
    <name evidence="4" type="primary">ebi3</name>
</gene>
<dbReference type="InterPro" id="IPR013783">
    <property type="entry name" value="Ig-like_fold"/>
</dbReference>
<evidence type="ECO:0000256" key="1">
    <source>
        <dbReference type="ARBA" id="ARBA00010890"/>
    </source>
</evidence>
<dbReference type="OrthoDB" id="6381660at2759"/>